<dbReference type="EC" id="6.1.1.6" evidence="2"/>
<dbReference type="Proteomes" id="UP001157006">
    <property type="component" value="Chromosome 1L"/>
</dbReference>
<evidence type="ECO:0000256" key="3">
    <source>
        <dbReference type="ARBA" id="ARBA00022598"/>
    </source>
</evidence>
<dbReference type="GO" id="GO:0005524">
    <property type="term" value="F:ATP binding"/>
    <property type="evidence" value="ECO:0007669"/>
    <property type="project" value="UniProtKB-KW"/>
</dbReference>
<accession>A0AAV0Z3G3</accession>
<evidence type="ECO:0000256" key="9">
    <source>
        <dbReference type="ARBA" id="ARBA00048573"/>
    </source>
</evidence>
<reference evidence="11 12" key="1">
    <citation type="submission" date="2023-01" db="EMBL/GenBank/DDBJ databases">
        <authorList>
            <person name="Kreplak J."/>
        </authorList>
    </citation>
    <scope>NUCLEOTIDE SEQUENCE [LARGE SCALE GENOMIC DNA]</scope>
</reference>
<feature type="compositionally biased region" description="Basic and acidic residues" evidence="10">
    <location>
        <begin position="34"/>
        <end position="61"/>
    </location>
</feature>
<dbReference type="SUPFAM" id="SSF50249">
    <property type="entry name" value="Nucleic acid-binding proteins"/>
    <property type="match status" value="1"/>
</dbReference>
<evidence type="ECO:0000256" key="4">
    <source>
        <dbReference type="ARBA" id="ARBA00022741"/>
    </source>
</evidence>
<keyword evidence="4" id="KW-0547">Nucleotide-binding</keyword>
<keyword evidence="5" id="KW-0067">ATP-binding</keyword>
<dbReference type="FunFam" id="2.40.50.140:FF:000050">
    <property type="entry name" value="Lysine--tRNA ligase"/>
    <property type="match status" value="1"/>
</dbReference>
<dbReference type="GO" id="GO:0006430">
    <property type="term" value="P:lysyl-tRNA aminoacylation"/>
    <property type="evidence" value="ECO:0007669"/>
    <property type="project" value="TreeGrafter"/>
</dbReference>
<dbReference type="PANTHER" id="PTHR42918:SF9">
    <property type="entry name" value="LYSINE--TRNA LIGASE"/>
    <property type="match status" value="1"/>
</dbReference>
<organism evidence="11 12">
    <name type="scientific">Vicia faba</name>
    <name type="common">Broad bean</name>
    <name type="synonym">Faba vulgaris</name>
    <dbReference type="NCBI Taxonomy" id="3906"/>
    <lineage>
        <taxon>Eukaryota</taxon>
        <taxon>Viridiplantae</taxon>
        <taxon>Streptophyta</taxon>
        <taxon>Embryophyta</taxon>
        <taxon>Tracheophyta</taxon>
        <taxon>Spermatophyta</taxon>
        <taxon>Magnoliopsida</taxon>
        <taxon>eudicotyledons</taxon>
        <taxon>Gunneridae</taxon>
        <taxon>Pentapetalae</taxon>
        <taxon>rosids</taxon>
        <taxon>fabids</taxon>
        <taxon>Fabales</taxon>
        <taxon>Fabaceae</taxon>
        <taxon>Papilionoideae</taxon>
        <taxon>50 kb inversion clade</taxon>
        <taxon>NPAAA clade</taxon>
        <taxon>Hologalegina</taxon>
        <taxon>IRL clade</taxon>
        <taxon>Fabeae</taxon>
        <taxon>Vicia</taxon>
    </lineage>
</organism>
<sequence>MEPPAGPPAAAPGEIPPADPPAAAPGETLSKNAQKREAKNKLREEALKKKEEEKARKALENLSVKENKVAAADDEDMDPTQYLENRLKYLATEKADGRNPYPHKFSVTMSIEQYIKEYEGLSDGQHLEDVSVSLAGRIMLKRASGAKLVFYDLHGGGFKVQVMADARYPFLFSSNLLHM</sequence>
<dbReference type="AlphaFoldDB" id="A0AAV0Z3G3"/>
<name>A0AAV0Z3G3_VICFA</name>
<feature type="region of interest" description="Disordered" evidence="10">
    <location>
        <begin position="1"/>
        <end position="61"/>
    </location>
</feature>
<proteinExistence type="inferred from homology"/>
<keyword evidence="6" id="KW-0648">Protein biosynthesis</keyword>
<dbReference type="GO" id="GO:0004824">
    <property type="term" value="F:lysine-tRNA ligase activity"/>
    <property type="evidence" value="ECO:0007669"/>
    <property type="project" value="UniProtKB-EC"/>
</dbReference>
<dbReference type="EMBL" id="OX451736">
    <property type="protein sequence ID" value="CAI8590777.1"/>
    <property type="molecule type" value="Genomic_DNA"/>
</dbReference>
<evidence type="ECO:0000256" key="1">
    <source>
        <dbReference type="ARBA" id="ARBA00008226"/>
    </source>
</evidence>
<protein>
    <recommendedName>
        <fullName evidence="2">lysine--tRNA ligase</fullName>
        <ecNumber evidence="2">6.1.1.6</ecNumber>
    </recommendedName>
    <alternativeName>
        <fullName evidence="8">Lysyl-tRNA synthetase</fullName>
    </alternativeName>
</protein>
<feature type="compositionally biased region" description="Pro residues" evidence="10">
    <location>
        <begin position="1"/>
        <end position="23"/>
    </location>
</feature>
<dbReference type="Gene3D" id="2.40.50.140">
    <property type="entry name" value="Nucleic acid-binding proteins"/>
    <property type="match status" value="1"/>
</dbReference>
<evidence type="ECO:0000313" key="12">
    <source>
        <dbReference type="Proteomes" id="UP001157006"/>
    </source>
</evidence>
<evidence type="ECO:0000256" key="2">
    <source>
        <dbReference type="ARBA" id="ARBA00013166"/>
    </source>
</evidence>
<evidence type="ECO:0000256" key="6">
    <source>
        <dbReference type="ARBA" id="ARBA00022917"/>
    </source>
</evidence>
<gene>
    <name evidence="11" type="ORF">VFH_I457200</name>
</gene>
<evidence type="ECO:0000313" key="11">
    <source>
        <dbReference type="EMBL" id="CAI8590777.1"/>
    </source>
</evidence>
<keyword evidence="12" id="KW-1185">Reference proteome</keyword>
<dbReference type="GO" id="GO:0000049">
    <property type="term" value="F:tRNA binding"/>
    <property type="evidence" value="ECO:0007669"/>
    <property type="project" value="TreeGrafter"/>
</dbReference>
<evidence type="ECO:0000256" key="5">
    <source>
        <dbReference type="ARBA" id="ARBA00022840"/>
    </source>
</evidence>
<dbReference type="InterPro" id="IPR012340">
    <property type="entry name" value="NA-bd_OB-fold"/>
</dbReference>
<evidence type="ECO:0000256" key="8">
    <source>
        <dbReference type="ARBA" id="ARBA00030563"/>
    </source>
</evidence>
<dbReference type="GO" id="GO:0005829">
    <property type="term" value="C:cytosol"/>
    <property type="evidence" value="ECO:0007669"/>
    <property type="project" value="TreeGrafter"/>
</dbReference>
<evidence type="ECO:0000256" key="7">
    <source>
        <dbReference type="ARBA" id="ARBA00023146"/>
    </source>
</evidence>
<comment type="catalytic activity">
    <reaction evidence="9">
        <text>tRNA(Lys) + L-lysine + ATP = L-lysyl-tRNA(Lys) + AMP + diphosphate</text>
        <dbReference type="Rhea" id="RHEA:20792"/>
        <dbReference type="Rhea" id="RHEA-COMP:9696"/>
        <dbReference type="Rhea" id="RHEA-COMP:9697"/>
        <dbReference type="ChEBI" id="CHEBI:30616"/>
        <dbReference type="ChEBI" id="CHEBI:32551"/>
        <dbReference type="ChEBI" id="CHEBI:33019"/>
        <dbReference type="ChEBI" id="CHEBI:78442"/>
        <dbReference type="ChEBI" id="CHEBI:78529"/>
        <dbReference type="ChEBI" id="CHEBI:456215"/>
        <dbReference type="EC" id="6.1.1.6"/>
    </reaction>
</comment>
<keyword evidence="7" id="KW-0030">Aminoacyl-tRNA synthetase</keyword>
<keyword evidence="3" id="KW-0436">Ligase</keyword>
<dbReference type="PANTHER" id="PTHR42918">
    <property type="entry name" value="LYSYL-TRNA SYNTHETASE"/>
    <property type="match status" value="1"/>
</dbReference>
<evidence type="ECO:0000256" key="10">
    <source>
        <dbReference type="SAM" id="MobiDB-lite"/>
    </source>
</evidence>
<comment type="similarity">
    <text evidence="1">Belongs to the class-II aminoacyl-tRNA synthetase family.</text>
</comment>